<dbReference type="Pfam" id="PF09424">
    <property type="entry name" value="YqeY"/>
    <property type="match status" value="1"/>
</dbReference>
<evidence type="ECO:0000313" key="1">
    <source>
        <dbReference type="EMBL" id="NNU16418.1"/>
    </source>
</evidence>
<reference evidence="1 2" key="1">
    <citation type="submission" date="2020-05" db="EMBL/GenBank/DDBJ databases">
        <title>Parvularcula mediterraneae sp. nov., isolated from polypropylene straw from shallow seawater of the seashore of Laganas in Zakynthos island, Greece.</title>
        <authorList>
            <person name="Szabo I."/>
            <person name="Al-Omari J."/>
            <person name="Rado J."/>
            <person name="Szerdahelyi G.S."/>
        </authorList>
    </citation>
    <scope>NUCLEOTIDE SEQUENCE [LARGE SCALE GENOMIC DNA]</scope>
    <source>
        <strain evidence="1 2">ZS-1/3</strain>
    </source>
</reference>
<dbReference type="InterPro" id="IPR042184">
    <property type="entry name" value="YqeY/Aim41_N"/>
</dbReference>
<dbReference type="Gene3D" id="1.10.10.410">
    <property type="match status" value="1"/>
</dbReference>
<proteinExistence type="predicted"/>
<comment type="caution">
    <text evidence="1">The sequence shown here is derived from an EMBL/GenBank/DDBJ whole genome shotgun (WGS) entry which is preliminary data.</text>
</comment>
<dbReference type="InterPro" id="IPR023168">
    <property type="entry name" value="GatB_Yqey_C_2"/>
</dbReference>
<dbReference type="SUPFAM" id="SSF89095">
    <property type="entry name" value="GatB/YqeY motif"/>
    <property type="match status" value="1"/>
</dbReference>
<dbReference type="GO" id="GO:0016884">
    <property type="term" value="F:carbon-nitrogen ligase activity, with glutamine as amido-N-donor"/>
    <property type="evidence" value="ECO:0007669"/>
    <property type="project" value="InterPro"/>
</dbReference>
<sequence>MSEQGQLAKQIASDLKTAMKARDDKLRIATLRLMQAAIKDRDIQARSEDRCCGLSDDEVRQVLTKMVKQRDDSAKTYEDAGRIEMAEQERAENEVIRGYLPQQMNAQEIETAVDGVIADIGAEGLKDMGKCMGALKSGYAGRMDFSAANKVVKERLG</sequence>
<accession>A0A7Y3W5E1</accession>
<protein>
    <submittedName>
        <fullName evidence="1">GatB/YqeY domain-containing protein</fullName>
    </submittedName>
</protein>
<evidence type="ECO:0000313" key="2">
    <source>
        <dbReference type="Proteomes" id="UP000536835"/>
    </source>
</evidence>
<dbReference type="AlphaFoldDB" id="A0A7Y3W5E1"/>
<dbReference type="RefSeq" id="WP_173198617.1">
    <property type="nucleotide sequence ID" value="NZ_JABFCX010000002.1"/>
</dbReference>
<name>A0A7Y3W5E1_9PROT</name>
<dbReference type="InterPro" id="IPR019004">
    <property type="entry name" value="YqeY/Aim41"/>
</dbReference>
<dbReference type="InterPro" id="IPR003789">
    <property type="entry name" value="Asn/Gln_tRNA_amidoTrase-B-like"/>
</dbReference>
<dbReference type="PANTHER" id="PTHR28055">
    <property type="entry name" value="ALTERED INHERITANCE OF MITOCHONDRIA PROTEIN 41, MITOCHONDRIAL"/>
    <property type="match status" value="1"/>
</dbReference>
<dbReference type="PANTHER" id="PTHR28055:SF1">
    <property type="entry name" value="ALTERED INHERITANCE OF MITOCHONDRIA PROTEIN 41, MITOCHONDRIAL"/>
    <property type="match status" value="1"/>
</dbReference>
<keyword evidence="2" id="KW-1185">Reference proteome</keyword>
<dbReference type="EMBL" id="JABFCX010000002">
    <property type="protein sequence ID" value="NNU16418.1"/>
    <property type="molecule type" value="Genomic_DNA"/>
</dbReference>
<dbReference type="Gene3D" id="1.10.1510.10">
    <property type="entry name" value="Uncharacterised protein YqeY/AIM41 PF09424, N-terminal domain"/>
    <property type="match status" value="1"/>
</dbReference>
<gene>
    <name evidence="1" type="ORF">HK107_08805</name>
</gene>
<dbReference type="Proteomes" id="UP000536835">
    <property type="component" value="Unassembled WGS sequence"/>
</dbReference>
<organism evidence="1 2">
    <name type="scientific">Parvularcula mediterranea</name>
    <dbReference type="NCBI Taxonomy" id="2732508"/>
    <lineage>
        <taxon>Bacteria</taxon>
        <taxon>Pseudomonadati</taxon>
        <taxon>Pseudomonadota</taxon>
        <taxon>Alphaproteobacteria</taxon>
        <taxon>Parvularculales</taxon>
        <taxon>Parvularculaceae</taxon>
        <taxon>Parvularcula</taxon>
    </lineage>
</organism>